<evidence type="ECO:0000259" key="2">
    <source>
        <dbReference type="PROSITE" id="PS51212"/>
    </source>
</evidence>
<dbReference type="AlphaFoldDB" id="M2UMC7"/>
<evidence type="ECO:0000256" key="1">
    <source>
        <dbReference type="SAM" id="SignalP"/>
    </source>
</evidence>
<feature type="signal peptide" evidence="1">
    <location>
        <begin position="1"/>
        <end position="18"/>
    </location>
</feature>
<dbReference type="InterPro" id="IPR002889">
    <property type="entry name" value="WSC_carb-bd"/>
</dbReference>
<dbReference type="Pfam" id="PF01822">
    <property type="entry name" value="WSC"/>
    <property type="match status" value="1"/>
</dbReference>
<feature type="chain" id="PRO_5004027457" description="WSC domain-containing protein" evidence="1">
    <location>
        <begin position="19"/>
        <end position="174"/>
    </location>
</feature>
<dbReference type="Proteomes" id="UP000016936">
    <property type="component" value="Unassembled WGS sequence"/>
</dbReference>
<gene>
    <name evidence="3" type="ORF">COCHEDRAFT_1027305</name>
</gene>
<proteinExistence type="predicted"/>
<sequence length="174" mass="19261">MKISLALLASGLLTAVYAVDSKSDSAPLLRRATKCGYKCTGEYPFGCQNNTAHPESRSCQPFTAAGCYSDPKQTILHGNYYALLRHYRDNVHEKCAWTCRKYNYYAVSGKWCQCGDRLKRWAVKVAPVRCEVPCPGNSTQSCATKNVDAVYIKVAHMGDRTVNAPKGWQGEPAI</sequence>
<dbReference type="HOGENOM" id="CLU_1726605_0_0_1"/>
<keyword evidence="4" id="KW-1185">Reference proteome</keyword>
<name>M2UMC7_COCH5</name>
<keyword evidence="1" id="KW-0732">Signal</keyword>
<accession>M2UMC7</accession>
<evidence type="ECO:0000313" key="3">
    <source>
        <dbReference type="EMBL" id="EMD94761.1"/>
    </source>
</evidence>
<dbReference type="EMBL" id="KB445571">
    <property type="protein sequence ID" value="EMD94761.1"/>
    <property type="molecule type" value="Genomic_DNA"/>
</dbReference>
<reference evidence="4" key="2">
    <citation type="journal article" date="2013" name="PLoS Genet.">
        <title>Comparative genome structure, secondary metabolite, and effector coding capacity across Cochliobolus pathogens.</title>
        <authorList>
            <person name="Condon B.J."/>
            <person name="Leng Y."/>
            <person name="Wu D."/>
            <person name="Bushley K.E."/>
            <person name="Ohm R.A."/>
            <person name="Otillar R."/>
            <person name="Martin J."/>
            <person name="Schackwitz W."/>
            <person name="Grimwood J."/>
            <person name="MohdZainudin N."/>
            <person name="Xue C."/>
            <person name="Wang R."/>
            <person name="Manning V.A."/>
            <person name="Dhillon B."/>
            <person name="Tu Z.J."/>
            <person name="Steffenson B.J."/>
            <person name="Salamov A."/>
            <person name="Sun H."/>
            <person name="Lowry S."/>
            <person name="LaButti K."/>
            <person name="Han J."/>
            <person name="Copeland A."/>
            <person name="Lindquist E."/>
            <person name="Barry K."/>
            <person name="Schmutz J."/>
            <person name="Baker S.E."/>
            <person name="Ciuffetti L.M."/>
            <person name="Grigoriev I.V."/>
            <person name="Zhong S."/>
            <person name="Turgeon B.G."/>
        </authorList>
    </citation>
    <scope>NUCLEOTIDE SEQUENCE [LARGE SCALE GENOMIC DNA]</scope>
    <source>
        <strain evidence="4">C5 / ATCC 48332 / race O</strain>
    </source>
</reference>
<organism evidence="3 4">
    <name type="scientific">Cochliobolus heterostrophus (strain C5 / ATCC 48332 / race O)</name>
    <name type="common">Southern corn leaf blight fungus</name>
    <name type="synonym">Bipolaris maydis</name>
    <dbReference type="NCBI Taxonomy" id="701091"/>
    <lineage>
        <taxon>Eukaryota</taxon>
        <taxon>Fungi</taxon>
        <taxon>Dikarya</taxon>
        <taxon>Ascomycota</taxon>
        <taxon>Pezizomycotina</taxon>
        <taxon>Dothideomycetes</taxon>
        <taxon>Pleosporomycetidae</taxon>
        <taxon>Pleosporales</taxon>
        <taxon>Pleosporineae</taxon>
        <taxon>Pleosporaceae</taxon>
        <taxon>Bipolaris</taxon>
    </lineage>
</organism>
<reference evidence="3 4" key="1">
    <citation type="journal article" date="2012" name="PLoS Pathog.">
        <title>Diverse lifestyles and strategies of plant pathogenesis encoded in the genomes of eighteen Dothideomycetes fungi.</title>
        <authorList>
            <person name="Ohm R.A."/>
            <person name="Feau N."/>
            <person name="Henrissat B."/>
            <person name="Schoch C.L."/>
            <person name="Horwitz B.A."/>
            <person name="Barry K.W."/>
            <person name="Condon B.J."/>
            <person name="Copeland A.C."/>
            <person name="Dhillon B."/>
            <person name="Glaser F."/>
            <person name="Hesse C.N."/>
            <person name="Kosti I."/>
            <person name="LaButti K."/>
            <person name="Lindquist E.A."/>
            <person name="Lucas S."/>
            <person name="Salamov A.A."/>
            <person name="Bradshaw R.E."/>
            <person name="Ciuffetti L."/>
            <person name="Hamelin R.C."/>
            <person name="Kema G.H.J."/>
            <person name="Lawrence C."/>
            <person name="Scott J.A."/>
            <person name="Spatafora J.W."/>
            <person name="Turgeon B.G."/>
            <person name="de Wit P.J.G.M."/>
            <person name="Zhong S."/>
            <person name="Goodwin S.B."/>
            <person name="Grigoriev I.V."/>
        </authorList>
    </citation>
    <scope>NUCLEOTIDE SEQUENCE [LARGE SCALE GENOMIC DNA]</scope>
    <source>
        <strain evidence="4">C5 / ATCC 48332 / race O</strain>
    </source>
</reference>
<feature type="domain" description="WSC" evidence="2">
    <location>
        <begin position="61"/>
        <end position="154"/>
    </location>
</feature>
<protein>
    <recommendedName>
        <fullName evidence="2">WSC domain-containing protein</fullName>
    </recommendedName>
</protein>
<evidence type="ECO:0000313" key="4">
    <source>
        <dbReference type="Proteomes" id="UP000016936"/>
    </source>
</evidence>
<dbReference type="PROSITE" id="PS51212">
    <property type="entry name" value="WSC"/>
    <property type="match status" value="1"/>
</dbReference>